<evidence type="ECO:0000313" key="3">
    <source>
        <dbReference type="EMBL" id="NVE95728.1"/>
    </source>
</evidence>
<dbReference type="EMBL" id="JABWTA010000001">
    <property type="protein sequence ID" value="NVE95728.1"/>
    <property type="molecule type" value="Genomic_DNA"/>
</dbReference>
<feature type="transmembrane region" description="Helical" evidence="2">
    <location>
        <begin position="52"/>
        <end position="72"/>
    </location>
</feature>
<dbReference type="AlphaFoldDB" id="A0A850HFE1"/>
<sequence length="465" mass="51078">MANAITALQNQRPVTPSGMPRRPAKHAALGPLLPLVLLVYACLLPQEVHVDIAGQTIFAYRATYLALTPWIVVQLLRRRFTPRLLDAMVLIASIWIVISFSYVYEGLTGVVRGSALALDLIYPYLITRICLRSLMDLRRLLVLAAPGLATVTFLMMIESVTHTPLVRPAASTIFGNLPLYRDGVAVGDFNVKSEVRLGLMRAYGPFSHPILAGVLLASFIPLYFNSGLRSWPRWLGSLAGLGAVFSLSSAAFLGLLIFTGLQAYRWCVERISFVSWKMFIGFSGIALVGLQVATENGVIPYLGQFTLNPGTAYYRRLIWEYGTDSVAAHPLFGIGFQGYERLDWMPESVDAHWLMLAIRHGLIPAILLLAVAICVIVILSKRSVRSVGTDRRSYFGVISAFTIIIVAGFTVTYFGSMGIWFAIVLAIGVSLSEDASSSLRRPITLPSQKRFYSDAPSVSAQRVGQ</sequence>
<feature type="transmembrane region" description="Helical" evidence="2">
    <location>
        <begin position="206"/>
        <end position="224"/>
    </location>
</feature>
<proteinExistence type="predicted"/>
<evidence type="ECO:0000313" key="4">
    <source>
        <dbReference type="Proteomes" id="UP000546031"/>
    </source>
</evidence>
<feature type="compositionally biased region" description="Polar residues" evidence="1">
    <location>
        <begin position="1"/>
        <end position="14"/>
    </location>
</feature>
<evidence type="ECO:0008006" key="5">
    <source>
        <dbReference type="Google" id="ProtNLM"/>
    </source>
</evidence>
<evidence type="ECO:0000256" key="1">
    <source>
        <dbReference type="SAM" id="MobiDB-lite"/>
    </source>
</evidence>
<keyword evidence="2" id="KW-1133">Transmembrane helix</keyword>
<accession>A0A850HFE1</accession>
<feature type="transmembrane region" description="Helical" evidence="2">
    <location>
        <begin position="362"/>
        <end position="380"/>
    </location>
</feature>
<protein>
    <recommendedName>
        <fullName evidence="5">O-antigen ligase domain-containing protein</fullName>
    </recommendedName>
</protein>
<organism evidence="3 4">
    <name type="scientific">Altererythrobacter lutimaris</name>
    <dbReference type="NCBI Taxonomy" id="2743979"/>
    <lineage>
        <taxon>Bacteria</taxon>
        <taxon>Pseudomonadati</taxon>
        <taxon>Pseudomonadota</taxon>
        <taxon>Alphaproteobacteria</taxon>
        <taxon>Sphingomonadales</taxon>
        <taxon>Erythrobacteraceae</taxon>
        <taxon>Altererythrobacter</taxon>
    </lineage>
</organism>
<keyword evidence="2" id="KW-0472">Membrane</keyword>
<keyword evidence="2" id="KW-0812">Transmembrane</keyword>
<feature type="region of interest" description="Disordered" evidence="1">
    <location>
        <begin position="1"/>
        <end position="22"/>
    </location>
</feature>
<dbReference type="InterPro" id="IPR051533">
    <property type="entry name" value="WaaL-like"/>
</dbReference>
<dbReference type="RefSeq" id="WP_176273925.1">
    <property type="nucleotide sequence ID" value="NZ_JABWTA010000001.1"/>
</dbReference>
<gene>
    <name evidence="3" type="ORF">HUO12_12545</name>
</gene>
<feature type="transmembrane region" description="Helical" evidence="2">
    <location>
        <begin position="84"/>
        <end position="104"/>
    </location>
</feature>
<dbReference type="Proteomes" id="UP000546031">
    <property type="component" value="Unassembled WGS sequence"/>
</dbReference>
<feature type="transmembrane region" description="Helical" evidence="2">
    <location>
        <begin position="392"/>
        <end position="411"/>
    </location>
</feature>
<reference evidence="3 4" key="1">
    <citation type="submission" date="2020-06" db="EMBL/GenBank/DDBJ databases">
        <title>Altererythrobacter lutimaris sp. nov., a marine bacterium isolated from a tidal flat.</title>
        <authorList>
            <person name="Kim D."/>
            <person name="Yoo Y."/>
            <person name="Kim J.-J."/>
        </authorList>
    </citation>
    <scope>NUCLEOTIDE SEQUENCE [LARGE SCALE GENOMIC DNA]</scope>
    <source>
        <strain evidence="3 4">JGD-16</strain>
    </source>
</reference>
<feature type="transmembrane region" description="Helical" evidence="2">
    <location>
        <begin position="236"/>
        <end position="261"/>
    </location>
</feature>
<evidence type="ECO:0000256" key="2">
    <source>
        <dbReference type="SAM" id="Phobius"/>
    </source>
</evidence>
<dbReference type="PANTHER" id="PTHR37422:SF23">
    <property type="entry name" value="TEICHURONIC ACID BIOSYNTHESIS PROTEIN TUAE"/>
    <property type="match status" value="1"/>
</dbReference>
<keyword evidence="4" id="KW-1185">Reference proteome</keyword>
<feature type="transmembrane region" description="Helical" evidence="2">
    <location>
        <begin position="273"/>
        <end position="293"/>
    </location>
</feature>
<name>A0A850HFE1_9SPHN</name>
<comment type="caution">
    <text evidence="3">The sequence shown here is derived from an EMBL/GenBank/DDBJ whole genome shotgun (WGS) entry which is preliminary data.</text>
</comment>
<feature type="transmembrane region" description="Helical" evidence="2">
    <location>
        <begin position="27"/>
        <end position="46"/>
    </location>
</feature>
<dbReference type="PANTHER" id="PTHR37422">
    <property type="entry name" value="TEICHURONIC ACID BIOSYNTHESIS PROTEIN TUAE"/>
    <property type="match status" value="1"/>
</dbReference>